<comment type="caution">
    <text evidence="1">The sequence shown here is derived from an EMBL/GenBank/DDBJ whole genome shotgun (WGS) entry which is preliminary data.</text>
</comment>
<accession>A0A644UBX6</accession>
<evidence type="ECO:0000313" key="1">
    <source>
        <dbReference type="EMBL" id="MPL76361.1"/>
    </source>
</evidence>
<dbReference type="EMBL" id="VSSQ01000097">
    <property type="protein sequence ID" value="MPL76361.1"/>
    <property type="molecule type" value="Genomic_DNA"/>
</dbReference>
<dbReference type="AlphaFoldDB" id="A0A644UBX6"/>
<sequence length="36" mass="3809">MVVLAVCMASPVFAAKMDLENDTGKPVIGISWKANT</sequence>
<organism evidence="1">
    <name type="scientific">bioreactor metagenome</name>
    <dbReference type="NCBI Taxonomy" id="1076179"/>
    <lineage>
        <taxon>unclassified sequences</taxon>
        <taxon>metagenomes</taxon>
        <taxon>ecological metagenomes</taxon>
    </lineage>
</organism>
<reference evidence="1" key="1">
    <citation type="submission" date="2019-08" db="EMBL/GenBank/DDBJ databases">
        <authorList>
            <person name="Kucharzyk K."/>
            <person name="Murdoch R.W."/>
            <person name="Higgins S."/>
            <person name="Loffler F."/>
        </authorList>
    </citation>
    <scope>NUCLEOTIDE SEQUENCE</scope>
</reference>
<protein>
    <submittedName>
        <fullName evidence="1">Uncharacterized protein</fullName>
    </submittedName>
</protein>
<name>A0A644UBX6_9ZZZZ</name>
<gene>
    <name evidence="1" type="ORF">SDC9_22206</name>
</gene>
<proteinExistence type="predicted"/>